<feature type="compositionally biased region" description="Basic residues" evidence="4">
    <location>
        <begin position="802"/>
        <end position="814"/>
    </location>
</feature>
<name>A0AA37GRV9_9PEZI</name>
<feature type="compositionally biased region" description="Polar residues" evidence="4">
    <location>
        <begin position="792"/>
        <end position="801"/>
    </location>
</feature>
<feature type="region of interest" description="Disordered" evidence="4">
    <location>
        <begin position="589"/>
        <end position="609"/>
    </location>
</feature>
<protein>
    <submittedName>
        <fullName evidence="7">Telomeric DNA-binding factor trf1</fullName>
    </submittedName>
</protein>
<feature type="region of interest" description="Disordered" evidence="4">
    <location>
        <begin position="538"/>
        <end position="575"/>
    </location>
</feature>
<evidence type="ECO:0000256" key="4">
    <source>
        <dbReference type="SAM" id="MobiDB-lite"/>
    </source>
</evidence>
<evidence type="ECO:0000313" key="8">
    <source>
        <dbReference type="Proteomes" id="UP001055172"/>
    </source>
</evidence>
<dbReference type="SUPFAM" id="SSF46689">
    <property type="entry name" value="Homeodomain-like"/>
    <property type="match status" value="1"/>
</dbReference>
<dbReference type="AlphaFoldDB" id="A0AA37GRV9"/>
<evidence type="ECO:0000259" key="6">
    <source>
        <dbReference type="PROSITE" id="PS51294"/>
    </source>
</evidence>
<dbReference type="PROSITE" id="PS51294">
    <property type="entry name" value="HTH_MYB"/>
    <property type="match status" value="1"/>
</dbReference>
<feature type="compositionally biased region" description="Low complexity" evidence="4">
    <location>
        <begin position="830"/>
        <end position="840"/>
    </location>
</feature>
<feature type="region of interest" description="Disordered" evidence="4">
    <location>
        <begin position="721"/>
        <end position="853"/>
    </location>
</feature>
<accession>A0AA37GRV9</accession>
<feature type="domain" description="HTH myb-type" evidence="6">
    <location>
        <begin position="606"/>
        <end position="658"/>
    </location>
</feature>
<keyword evidence="2" id="KW-0539">Nucleus</keyword>
<evidence type="ECO:0000256" key="3">
    <source>
        <dbReference type="ARBA" id="ARBA00023306"/>
    </source>
</evidence>
<feature type="compositionally biased region" description="Polar residues" evidence="4">
    <location>
        <begin position="590"/>
        <end position="608"/>
    </location>
</feature>
<feature type="compositionally biased region" description="Basic and acidic residues" evidence="4">
    <location>
        <begin position="49"/>
        <end position="68"/>
    </location>
</feature>
<organism evidence="7 8">
    <name type="scientific">Colletotrichum liriopes</name>
    <dbReference type="NCBI Taxonomy" id="708192"/>
    <lineage>
        <taxon>Eukaryota</taxon>
        <taxon>Fungi</taxon>
        <taxon>Dikarya</taxon>
        <taxon>Ascomycota</taxon>
        <taxon>Pezizomycotina</taxon>
        <taxon>Sordariomycetes</taxon>
        <taxon>Hypocreomycetidae</taxon>
        <taxon>Glomerellales</taxon>
        <taxon>Glomerellaceae</taxon>
        <taxon>Colletotrichum</taxon>
        <taxon>Colletotrichum spaethianum species complex</taxon>
    </lineage>
</organism>
<dbReference type="PANTHER" id="PTHR47807:SF1">
    <property type="entry name" value="PROTEIN TBF1"/>
    <property type="match status" value="1"/>
</dbReference>
<feature type="compositionally biased region" description="Low complexity" evidence="4">
    <location>
        <begin position="1"/>
        <end position="17"/>
    </location>
</feature>
<keyword evidence="8" id="KW-1185">Reference proteome</keyword>
<dbReference type="Gene3D" id="1.10.10.60">
    <property type="entry name" value="Homeodomain-like"/>
    <property type="match status" value="1"/>
</dbReference>
<dbReference type="Proteomes" id="UP001055172">
    <property type="component" value="Unassembled WGS sequence"/>
</dbReference>
<dbReference type="PROSITE" id="PS50090">
    <property type="entry name" value="MYB_LIKE"/>
    <property type="match status" value="1"/>
</dbReference>
<feature type="compositionally biased region" description="Pro residues" evidence="4">
    <location>
        <begin position="550"/>
        <end position="561"/>
    </location>
</feature>
<keyword evidence="1 7" id="KW-0238">DNA-binding</keyword>
<proteinExistence type="predicted"/>
<feature type="region of interest" description="Disordered" evidence="4">
    <location>
        <begin position="437"/>
        <end position="489"/>
    </location>
</feature>
<evidence type="ECO:0000259" key="5">
    <source>
        <dbReference type="PROSITE" id="PS50090"/>
    </source>
</evidence>
<keyword evidence="3" id="KW-0131">Cell cycle</keyword>
<dbReference type="FunFam" id="1.10.10.60:FF:000137">
    <property type="entry name" value="MYB DNA binding protein"/>
    <property type="match status" value="1"/>
</dbReference>
<gene>
    <name evidence="7" type="ORF">ColLi_08690</name>
</gene>
<feature type="compositionally biased region" description="Low complexity" evidence="4">
    <location>
        <begin position="454"/>
        <end position="479"/>
    </location>
</feature>
<dbReference type="InterPro" id="IPR009057">
    <property type="entry name" value="Homeodomain-like_sf"/>
</dbReference>
<feature type="region of interest" description="Disordered" evidence="4">
    <location>
        <begin position="685"/>
        <end position="708"/>
    </location>
</feature>
<comment type="caution">
    <text evidence="7">The sequence shown here is derived from an EMBL/GenBank/DDBJ whole genome shotgun (WGS) entry which is preliminary data.</text>
</comment>
<feature type="region of interest" description="Disordered" evidence="4">
    <location>
        <begin position="1"/>
        <end position="68"/>
    </location>
</feature>
<dbReference type="InterPro" id="IPR052833">
    <property type="entry name" value="Telomeric_DNA-bd_trans-reg"/>
</dbReference>
<dbReference type="PANTHER" id="PTHR47807">
    <property type="entry name" value="PROTEIN TBF1"/>
    <property type="match status" value="1"/>
</dbReference>
<dbReference type="InterPro" id="IPR001005">
    <property type="entry name" value="SANT/Myb"/>
</dbReference>
<feature type="compositionally biased region" description="Low complexity" evidence="4">
    <location>
        <begin position="538"/>
        <end position="549"/>
    </location>
</feature>
<evidence type="ECO:0000256" key="1">
    <source>
        <dbReference type="ARBA" id="ARBA00023125"/>
    </source>
</evidence>
<dbReference type="GO" id="GO:0042803">
    <property type="term" value="F:protein homodimerization activity"/>
    <property type="evidence" value="ECO:0007669"/>
    <property type="project" value="InterPro"/>
</dbReference>
<dbReference type="GO" id="GO:0010833">
    <property type="term" value="P:telomere maintenance via telomere lengthening"/>
    <property type="evidence" value="ECO:0007669"/>
    <property type="project" value="TreeGrafter"/>
</dbReference>
<dbReference type="InterPro" id="IPR017930">
    <property type="entry name" value="Myb_dom"/>
</dbReference>
<dbReference type="Pfam" id="PF08558">
    <property type="entry name" value="TRF"/>
    <property type="match status" value="1"/>
</dbReference>
<dbReference type="CDD" id="cd11660">
    <property type="entry name" value="SANT_TRF"/>
    <property type="match status" value="1"/>
</dbReference>
<feature type="domain" description="Myb-like" evidence="5">
    <location>
        <begin position="601"/>
        <end position="662"/>
    </location>
</feature>
<dbReference type="EMBL" id="BPPX01000019">
    <property type="protein sequence ID" value="GJC85852.1"/>
    <property type="molecule type" value="Genomic_DNA"/>
</dbReference>
<feature type="compositionally biased region" description="Low complexity" evidence="4">
    <location>
        <begin position="738"/>
        <end position="778"/>
    </location>
</feature>
<evidence type="ECO:0000313" key="7">
    <source>
        <dbReference type="EMBL" id="GJC85852.1"/>
    </source>
</evidence>
<dbReference type="SMART" id="SM00717">
    <property type="entry name" value="SANT"/>
    <property type="match status" value="1"/>
</dbReference>
<dbReference type="GO" id="GO:0003691">
    <property type="term" value="F:double-stranded telomeric DNA binding"/>
    <property type="evidence" value="ECO:0007669"/>
    <property type="project" value="TreeGrafter"/>
</dbReference>
<feature type="compositionally biased region" description="Polar residues" evidence="4">
    <location>
        <begin position="480"/>
        <end position="489"/>
    </location>
</feature>
<dbReference type="InterPro" id="IPR013867">
    <property type="entry name" value="Telomere_rpt-bd_fac_dimer_dom"/>
</dbReference>
<feature type="compositionally biased region" description="Basic and acidic residues" evidence="4">
    <location>
        <begin position="692"/>
        <end position="708"/>
    </location>
</feature>
<reference evidence="7 8" key="1">
    <citation type="submission" date="2021-07" db="EMBL/GenBank/DDBJ databases">
        <title>Genome data of Colletotrichum spaethianum.</title>
        <authorList>
            <person name="Utami Y.D."/>
            <person name="Hiruma K."/>
        </authorList>
    </citation>
    <scope>NUCLEOTIDE SEQUENCE [LARGE SCALE GENOMIC DNA]</scope>
    <source>
        <strain evidence="7 8">MAFF 242679</strain>
    </source>
</reference>
<evidence type="ECO:0000256" key="2">
    <source>
        <dbReference type="ARBA" id="ARBA00023242"/>
    </source>
</evidence>
<sequence>MLMEGIEAIAESAQAAKAEAHSPTGPEMKQESPTVATDLGETPQFPLKRPRDASAEDPDAESKRLKVDEEAPSLDLSFDMDAMIQGVMMDINNEMGKVDGLDAVPDVDMSADPLASVSQDSNHSAEPHTVVLSEPLALMRRITTSCLSNFAMQLLVIMSQHVYDDVYRQLQDKDTDISRSYSTLKNLFRQTRSIYSTSDLILDPAVLDLTAPDNLTDIQVANLASFCCELFAFDGHHELASQQLLALKDKFFSVFMSGGESISHEISELFVAVKTQLVIESVTTADQSAPVDQLIAEAFSSDLEDKLRARHEGTELTPEETAMVTAVEERKTGLIAYASGLPDTGRLRNTGLLRFEADMLGTVLLKIGYPEEDLFRLLNASLRQKLQSFSGLASRHGIDLPQIMTNSDLDASMPPDLDDLGISSLLEATDGLVAQYLPSDPVDSLPSEQPPVPTTETSVPPAEPTASAPEATPSAAPATNGTTTESQDSTNDILALVAQSTQEYVRTTLNNLSPAPYQPTVPTPTGAAPVTQTTYLSHLQQTQQQSPYYGYPPPVEQPPQPASHDSNEKLPPSQSLPSAVLYDRARQAALSKTNNQQRREGTTSTRRPWTQEEEKALMTGLDMVQGPHWSQILSLFGAEGTLSNILKDRTQVQLKDKARNLKLFFLKTNSEMPYYLQAVTGELKTRAPTQAARKEAEERARMNSEEEQARVQGIMTLAGGLQHPQQNRPSVAPPTAPSTPSQSAAQMSHHMAAHATTPTHAAASGPPATPIAATPTHARVPHASSPYAATAAQLSQTPTTPSRKRNRKRIRRHTLTSNNITLTQERHSRSIISNNRNNPSKSMFSRRSPKPRSLRHIYSQENEDLKEAALMQSLRELEAYSGGATSLS</sequence>